<keyword evidence="3" id="KW-1185">Reference proteome</keyword>
<dbReference type="Pfam" id="PF07727">
    <property type="entry name" value="RVT_2"/>
    <property type="match status" value="1"/>
</dbReference>
<evidence type="ECO:0000313" key="3">
    <source>
        <dbReference type="Proteomes" id="UP001172457"/>
    </source>
</evidence>
<name>A0AA38T2X5_9ASTR</name>
<organism evidence="2 3">
    <name type="scientific">Centaurea solstitialis</name>
    <name type="common">yellow star-thistle</name>
    <dbReference type="NCBI Taxonomy" id="347529"/>
    <lineage>
        <taxon>Eukaryota</taxon>
        <taxon>Viridiplantae</taxon>
        <taxon>Streptophyta</taxon>
        <taxon>Embryophyta</taxon>
        <taxon>Tracheophyta</taxon>
        <taxon>Spermatophyta</taxon>
        <taxon>Magnoliopsida</taxon>
        <taxon>eudicotyledons</taxon>
        <taxon>Gunneridae</taxon>
        <taxon>Pentapetalae</taxon>
        <taxon>asterids</taxon>
        <taxon>campanulids</taxon>
        <taxon>Asterales</taxon>
        <taxon>Asteraceae</taxon>
        <taxon>Carduoideae</taxon>
        <taxon>Cardueae</taxon>
        <taxon>Centaureinae</taxon>
        <taxon>Centaurea</taxon>
    </lineage>
</organism>
<proteinExistence type="predicted"/>
<dbReference type="Proteomes" id="UP001172457">
    <property type="component" value="Chromosome 4"/>
</dbReference>
<feature type="domain" description="Reverse transcriptase Ty1/copia-type" evidence="1">
    <location>
        <begin position="254"/>
        <end position="470"/>
    </location>
</feature>
<dbReference type="SUPFAM" id="SSF56672">
    <property type="entry name" value="DNA/RNA polymerases"/>
    <property type="match status" value="1"/>
</dbReference>
<evidence type="ECO:0000313" key="2">
    <source>
        <dbReference type="EMBL" id="KAJ9553408.1"/>
    </source>
</evidence>
<dbReference type="EMBL" id="JARYMX010000004">
    <property type="protein sequence ID" value="KAJ9553408.1"/>
    <property type="molecule type" value="Genomic_DNA"/>
</dbReference>
<reference evidence="2" key="1">
    <citation type="submission" date="2023-03" db="EMBL/GenBank/DDBJ databases">
        <title>Chromosome-scale reference genome and RAD-based genetic map of yellow starthistle (Centaurea solstitialis) reveal putative structural variation and QTLs associated with invader traits.</title>
        <authorList>
            <person name="Reatini B."/>
            <person name="Cang F.A."/>
            <person name="Jiang Q."/>
            <person name="Mckibben M.T.W."/>
            <person name="Barker M.S."/>
            <person name="Rieseberg L.H."/>
            <person name="Dlugosch K.M."/>
        </authorList>
    </citation>
    <scope>NUCLEOTIDE SEQUENCE</scope>
    <source>
        <strain evidence="2">CAN-66</strain>
        <tissue evidence="2">Leaf</tissue>
    </source>
</reference>
<dbReference type="PANTHER" id="PTHR11439">
    <property type="entry name" value="GAG-POL-RELATED RETROTRANSPOSON"/>
    <property type="match status" value="1"/>
</dbReference>
<sequence length="692" mass="77321">MSKVRSLSPMVFNANVQRVQRTYKGGPRKDRPLCTHCKFQGHTIEKCYKLHGYPPGFKSKQGNYSVSVNTVKVSSHENINNVMQKISDDQCQYLMSVLSNRLCTSFPSSSGVEGDSVIQSHVYVVLWSNVPIEMWTNCLMMATYLINRTPSKVLGNLSPHAKLYDKLPDYDMLKAFGCLAFASTDSSHRTKFSPRATPCAATTTSAPTLNASLNGEFVHSDNHDEMQGDLPNLAQEVQPPARKSIRIKYGVDGQIERHKARLVAKGFSQQEGADFIDTFSSVAKLVTVKTLLAVAAVKSWDLAQLDVNNAFLNGELNEEVCMSIPPGYQIQGNFAPHEVPVCKLNKSLYGLGQSSRQWYTRFSEFLIHVGFKQSYSDYSMFYKGQGKNYVVVLVYVDDIIVSGPSSSVVADVKQQLGNTFKLKDLGPLKFFLGLEIARSKASIFVSQRNYTLQLLEETGLLAAKSTITPMDPMNVNMPALDGNPLQDPSSYRHLIGRLMYLTITRPGICFAVHKLAQHMAKPRSAHMSAAMHLVKYLKNEPRQGIFFEFTPGLVEPFAESERVIRKKNKKKNKKKSKAGKVLPSTLNFNMGGEQPMWTARRTAPAVATRPITKPNLFKEIKGQFIHMIKELTFDGRSDSNPIVHVESFIDICDLFKTENTVDDAIRLRLFPFTLVGEAKAWLRSLEPSSIAT</sequence>
<dbReference type="AlphaFoldDB" id="A0AA38T2X5"/>
<accession>A0AA38T2X5</accession>
<comment type="caution">
    <text evidence="2">The sequence shown here is derived from an EMBL/GenBank/DDBJ whole genome shotgun (WGS) entry which is preliminary data.</text>
</comment>
<evidence type="ECO:0000259" key="1">
    <source>
        <dbReference type="Pfam" id="PF07727"/>
    </source>
</evidence>
<dbReference type="PANTHER" id="PTHR11439:SF498">
    <property type="entry name" value="DNAK FAMILY PROTEIN"/>
    <property type="match status" value="1"/>
</dbReference>
<protein>
    <recommendedName>
        <fullName evidence="1">Reverse transcriptase Ty1/copia-type domain-containing protein</fullName>
    </recommendedName>
</protein>
<dbReference type="InterPro" id="IPR043502">
    <property type="entry name" value="DNA/RNA_pol_sf"/>
</dbReference>
<dbReference type="InterPro" id="IPR013103">
    <property type="entry name" value="RVT_2"/>
</dbReference>
<gene>
    <name evidence="2" type="ORF">OSB04_017453</name>
</gene>